<proteinExistence type="predicted"/>
<name>A0AAV5WBW0_9BILA</name>
<accession>A0AAV5WBW0</accession>
<dbReference type="PANTHER" id="PTHR23020:SF8">
    <property type="entry name" value="CHK KINASE-LIKE DOMAIN-CONTAINING PROTEIN"/>
    <property type="match status" value="1"/>
</dbReference>
<keyword evidence="3" id="KW-1185">Reference proteome</keyword>
<protein>
    <recommendedName>
        <fullName evidence="1">CHK kinase-like domain-containing protein</fullName>
    </recommendedName>
</protein>
<dbReference type="PANTHER" id="PTHR23020">
    <property type="entry name" value="UNCHARACTERIZED NUCLEAR HORMONE RECEPTOR-RELATED"/>
    <property type="match status" value="1"/>
</dbReference>
<evidence type="ECO:0000259" key="1">
    <source>
        <dbReference type="SMART" id="SM00587"/>
    </source>
</evidence>
<dbReference type="AlphaFoldDB" id="A0AAV5WBW0"/>
<comment type="caution">
    <text evidence="2">The sequence shown here is derived from an EMBL/GenBank/DDBJ whole genome shotgun (WGS) entry which is preliminary data.</text>
</comment>
<dbReference type="InterPro" id="IPR015897">
    <property type="entry name" value="CHK_kinase-like"/>
</dbReference>
<dbReference type="Gene3D" id="3.90.1200.10">
    <property type="match status" value="1"/>
</dbReference>
<feature type="domain" description="CHK kinase-like" evidence="1">
    <location>
        <begin position="154"/>
        <end position="333"/>
    </location>
</feature>
<evidence type="ECO:0000313" key="3">
    <source>
        <dbReference type="Proteomes" id="UP001432322"/>
    </source>
</evidence>
<dbReference type="EMBL" id="BTSY01000005">
    <property type="protein sequence ID" value="GMT29028.1"/>
    <property type="molecule type" value="Genomic_DNA"/>
</dbReference>
<gene>
    <name evidence="2" type="ORF">PFISCL1PPCAC_20325</name>
</gene>
<organism evidence="2 3">
    <name type="scientific">Pristionchus fissidentatus</name>
    <dbReference type="NCBI Taxonomy" id="1538716"/>
    <lineage>
        <taxon>Eukaryota</taxon>
        <taxon>Metazoa</taxon>
        <taxon>Ecdysozoa</taxon>
        <taxon>Nematoda</taxon>
        <taxon>Chromadorea</taxon>
        <taxon>Rhabditida</taxon>
        <taxon>Rhabditina</taxon>
        <taxon>Diplogasteromorpha</taxon>
        <taxon>Diplogasteroidea</taxon>
        <taxon>Neodiplogasteridae</taxon>
        <taxon>Pristionchus</taxon>
    </lineage>
</organism>
<dbReference type="InterPro" id="IPR011009">
    <property type="entry name" value="Kinase-like_dom_sf"/>
</dbReference>
<dbReference type="Proteomes" id="UP001432322">
    <property type="component" value="Unassembled WGS sequence"/>
</dbReference>
<dbReference type="SMART" id="SM00587">
    <property type="entry name" value="CHK"/>
    <property type="match status" value="1"/>
</dbReference>
<dbReference type="InterPro" id="IPR012877">
    <property type="entry name" value="Dhs-27"/>
</dbReference>
<evidence type="ECO:0000313" key="2">
    <source>
        <dbReference type="EMBL" id="GMT29028.1"/>
    </source>
</evidence>
<dbReference type="InterPro" id="IPR052961">
    <property type="entry name" value="Oxido-Kinase-like_Enzymes"/>
</dbReference>
<reference evidence="2" key="1">
    <citation type="submission" date="2023-10" db="EMBL/GenBank/DDBJ databases">
        <title>Genome assembly of Pristionchus species.</title>
        <authorList>
            <person name="Yoshida K."/>
            <person name="Sommer R.J."/>
        </authorList>
    </citation>
    <scope>NUCLEOTIDE SEQUENCE</scope>
    <source>
        <strain evidence="2">RS5133</strain>
    </source>
</reference>
<dbReference type="Pfam" id="PF07914">
    <property type="entry name" value="DUF1679"/>
    <property type="match status" value="1"/>
</dbReference>
<dbReference type="SUPFAM" id="SSF56112">
    <property type="entry name" value="Protein kinase-like (PK-like)"/>
    <property type="match status" value="1"/>
</dbReference>
<sequence>MTYKSTDEILETPVTWGNIEDHLRSSLKTEAKFGSNMGVVDIGDGTGYASRCGLITCDWVGAGQDEKLPTKVIVKIPSILPMRRLNEALPKEQRMFDSEEAWTKLEGTVSQVHNIEIASYQFLGEFESLEVPKMFFGYRMEPGAEINGQLCMSFVDNTDMMNYHKAHTVEQLRQVAKALGAIQACSINKEPTSPEFLKDVFSEFAATVTKEVYCNVFKMLLLFDPSERVVKMVEEIEKILPEYYGSNLPSTIHKQLNYKPVLVNGDMRTENVLINKDTGDLAALIDWQCTHLGVGVEDLIRVTVFALPAKERRESKDELLTLMYNTMVENIHGAEPPYTLEQLSEVYDLLFPHCSLYFATSAPILMKTLMEKPGIPEEIKQKCLAIQLDKVLGAVEDIVEYDKLNRKSPRTLEFRQQIDQ</sequence>